<dbReference type="RefSeq" id="WP_083536298.1">
    <property type="nucleotide sequence ID" value="NZ_FQVE01000010.1"/>
</dbReference>
<dbReference type="EMBL" id="FQVE01000010">
    <property type="protein sequence ID" value="SHH00978.1"/>
    <property type="molecule type" value="Genomic_DNA"/>
</dbReference>
<dbReference type="AlphaFoldDB" id="A0A1M5PH03"/>
<proteinExistence type="predicted"/>
<dbReference type="InterPro" id="IPR026444">
    <property type="entry name" value="Secre_tail"/>
</dbReference>
<name>A0A1M5PH03_9FLAO</name>
<sequence>MQTKLLFQWTMIIFFMALSPKSFGRTIVLNINNANSDGSLYQISENVVIGDKIRFTNNLPYTISPQNSSFINDGVSSIPVNIPPGGYHEIELTSAEKDQFTFVHMLMAQNKYYNSRINLTFQGALGVEDILNKAKSKTRVFPNPCSDVLNITSTENISGLDLYDATGKLLFTQTTADSKESSKRNISMVPYLKGKYFLKMKNNDGSYSVVNVIKK</sequence>
<evidence type="ECO:0000313" key="4">
    <source>
        <dbReference type="Proteomes" id="UP000184108"/>
    </source>
</evidence>
<evidence type="ECO:0000259" key="2">
    <source>
        <dbReference type="Pfam" id="PF18962"/>
    </source>
</evidence>
<dbReference type="Pfam" id="PF18962">
    <property type="entry name" value="Por_Secre_tail"/>
    <property type="match status" value="1"/>
</dbReference>
<accession>A0A1M5PH03</accession>
<keyword evidence="1" id="KW-0732">Signal</keyword>
<protein>
    <submittedName>
        <fullName evidence="3">Por secretion system C-terminal sorting domain-containing protein</fullName>
    </submittedName>
</protein>
<organism evidence="3 4">
    <name type="scientific">Chryseobacterium vrystaatense</name>
    <dbReference type="NCBI Taxonomy" id="307480"/>
    <lineage>
        <taxon>Bacteria</taxon>
        <taxon>Pseudomonadati</taxon>
        <taxon>Bacteroidota</taxon>
        <taxon>Flavobacteriia</taxon>
        <taxon>Flavobacteriales</taxon>
        <taxon>Weeksellaceae</taxon>
        <taxon>Chryseobacterium group</taxon>
        <taxon>Chryseobacterium</taxon>
    </lineage>
</organism>
<reference evidence="4" key="1">
    <citation type="submission" date="2016-11" db="EMBL/GenBank/DDBJ databases">
        <authorList>
            <person name="Varghese N."/>
            <person name="Submissions S."/>
        </authorList>
    </citation>
    <scope>NUCLEOTIDE SEQUENCE [LARGE SCALE GENOMIC DNA]</scope>
    <source>
        <strain evidence="4">YR203</strain>
    </source>
</reference>
<dbReference type="Proteomes" id="UP000184108">
    <property type="component" value="Unassembled WGS sequence"/>
</dbReference>
<dbReference type="NCBIfam" id="TIGR04183">
    <property type="entry name" value="Por_Secre_tail"/>
    <property type="match status" value="1"/>
</dbReference>
<feature type="domain" description="Secretion system C-terminal sorting" evidence="2">
    <location>
        <begin position="140"/>
        <end position="207"/>
    </location>
</feature>
<evidence type="ECO:0000256" key="1">
    <source>
        <dbReference type="ARBA" id="ARBA00022729"/>
    </source>
</evidence>
<gene>
    <name evidence="3" type="ORF">SAMN02787073_0083</name>
</gene>
<evidence type="ECO:0000313" key="3">
    <source>
        <dbReference type="EMBL" id="SHH00978.1"/>
    </source>
</evidence>